<dbReference type="InterPro" id="IPR017853">
    <property type="entry name" value="GH"/>
</dbReference>
<dbReference type="InterPro" id="IPR036156">
    <property type="entry name" value="Beta-gal/glucu_dom_sf"/>
</dbReference>
<dbReference type="Pfam" id="PF02837">
    <property type="entry name" value="Glyco_hydro_2_N"/>
    <property type="match status" value="1"/>
</dbReference>
<evidence type="ECO:0000259" key="7">
    <source>
        <dbReference type="SMART" id="SM01038"/>
    </source>
</evidence>
<evidence type="ECO:0000256" key="2">
    <source>
        <dbReference type="ARBA" id="ARBA00007401"/>
    </source>
</evidence>
<evidence type="ECO:0000313" key="8">
    <source>
        <dbReference type="EMBL" id="GGI65133.1"/>
    </source>
</evidence>
<dbReference type="SUPFAM" id="SSF49303">
    <property type="entry name" value="beta-Galactosidase/glucuronidase domain"/>
    <property type="match status" value="1"/>
</dbReference>
<evidence type="ECO:0000313" key="9">
    <source>
        <dbReference type="Proteomes" id="UP000622610"/>
    </source>
</evidence>
<dbReference type="SUPFAM" id="SSF51445">
    <property type="entry name" value="(Trans)glycosidases"/>
    <property type="match status" value="1"/>
</dbReference>
<dbReference type="GO" id="GO:0009341">
    <property type="term" value="C:beta-galactosidase complex"/>
    <property type="evidence" value="ECO:0007669"/>
    <property type="project" value="InterPro"/>
</dbReference>
<protein>
    <recommendedName>
        <fullName evidence="3">beta-galactosidase</fullName>
        <ecNumber evidence="3">3.2.1.23</ecNumber>
    </recommendedName>
    <alternativeName>
        <fullName evidence="6">Lactase</fullName>
    </alternativeName>
</protein>
<dbReference type="InterPro" id="IPR014718">
    <property type="entry name" value="GH-type_carb-bd"/>
</dbReference>
<dbReference type="PANTHER" id="PTHR46323:SF2">
    <property type="entry name" value="BETA-GALACTOSIDASE"/>
    <property type="match status" value="1"/>
</dbReference>
<dbReference type="Pfam" id="PF02929">
    <property type="entry name" value="Bgal_small_N"/>
    <property type="match status" value="1"/>
</dbReference>
<dbReference type="Gene3D" id="2.70.98.10">
    <property type="match status" value="1"/>
</dbReference>
<evidence type="ECO:0000256" key="5">
    <source>
        <dbReference type="ARBA" id="ARBA00023295"/>
    </source>
</evidence>
<dbReference type="Proteomes" id="UP000622610">
    <property type="component" value="Unassembled WGS sequence"/>
</dbReference>
<dbReference type="Gene3D" id="2.60.40.10">
    <property type="entry name" value="Immunoglobulins"/>
    <property type="match status" value="1"/>
</dbReference>
<dbReference type="Pfam" id="PF02836">
    <property type="entry name" value="Glyco_hydro_2_C"/>
    <property type="match status" value="1"/>
</dbReference>
<keyword evidence="5" id="KW-0326">Glycosidase</keyword>
<evidence type="ECO:0000256" key="4">
    <source>
        <dbReference type="ARBA" id="ARBA00022801"/>
    </source>
</evidence>
<dbReference type="GO" id="GO:0005990">
    <property type="term" value="P:lactose catabolic process"/>
    <property type="evidence" value="ECO:0007669"/>
    <property type="project" value="TreeGrafter"/>
</dbReference>
<accession>A0A917N415</accession>
<keyword evidence="9" id="KW-1185">Reference proteome</keyword>
<dbReference type="SUPFAM" id="SSF74650">
    <property type="entry name" value="Galactose mutarotase-like"/>
    <property type="match status" value="1"/>
</dbReference>
<gene>
    <name evidence="8" type="ORF">GCM10011482_07870</name>
</gene>
<dbReference type="InterPro" id="IPR006101">
    <property type="entry name" value="Glyco_hydro_2"/>
</dbReference>
<dbReference type="InterPro" id="IPR013783">
    <property type="entry name" value="Ig-like_fold"/>
</dbReference>
<dbReference type="InterPro" id="IPR023230">
    <property type="entry name" value="Glyco_hydro_2_CS"/>
</dbReference>
<organism evidence="8 9">
    <name type="scientific">Enterococcus alcedinis</name>
    <dbReference type="NCBI Taxonomy" id="1274384"/>
    <lineage>
        <taxon>Bacteria</taxon>
        <taxon>Bacillati</taxon>
        <taxon>Bacillota</taxon>
        <taxon>Bacilli</taxon>
        <taxon>Lactobacillales</taxon>
        <taxon>Enterococcaceae</taxon>
        <taxon>Enterococcus</taxon>
    </lineage>
</organism>
<dbReference type="RefSeq" id="WP_188366971.1">
    <property type="nucleotide sequence ID" value="NZ_BMDT01000002.1"/>
</dbReference>
<dbReference type="Gene3D" id="2.60.120.260">
    <property type="entry name" value="Galactose-binding domain-like"/>
    <property type="match status" value="1"/>
</dbReference>
<name>A0A917N415_9ENTE</name>
<comment type="caution">
    <text evidence="8">The sequence shown here is derived from an EMBL/GenBank/DDBJ whole genome shotgun (WGS) entry which is preliminary data.</text>
</comment>
<evidence type="ECO:0000256" key="3">
    <source>
        <dbReference type="ARBA" id="ARBA00012756"/>
    </source>
</evidence>
<dbReference type="GO" id="GO:0004565">
    <property type="term" value="F:beta-galactosidase activity"/>
    <property type="evidence" value="ECO:0007669"/>
    <property type="project" value="UniProtKB-EC"/>
</dbReference>
<comment type="catalytic activity">
    <reaction evidence="1">
        <text>Hydrolysis of terminal non-reducing beta-D-galactose residues in beta-D-galactosides.</text>
        <dbReference type="EC" id="3.2.1.23"/>
    </reaction>
</comment>
<dbReference type="InterPro" id="IPR004199">
    <property type="entry name" value="B-gal_small/dom_5"/>
</dbReference>
<dbReference type="PRINTS" id="PR00132">
    <property type="entry name" value="GLHYDRLASE2"/>
</dbReference>
<dbReference type="InterPro" id="IPR050347">
    <property type="entry name" value="Bact_Beta-galactosidase"/>
</dbReference>
<dbReference type="PROSITE" id="PS00719">
    <property type="entry name" value="GLYCOSYL_HYDROL_F2_1"/>
    <property type="match status" value="1"/>
</dbReference>
<reference evidence="8" key="1">
    <citation type="journal article" date="2014" name="Int. J. Syst. Evol. Microbiol.">
        <title>Complete genome sequence of Corynebacterium casei LMG S-19264T (=DSM 44701T), isolated from a smear-ripened cheese.</title>
        <authorList>
            <consortium name="US DOE Joint Genome Institute (JGI-PGF)"/>
            <person name="Walter F."/>
            <person name="Albersmeier A."/>
            <person name="Kalinowski J."/>
            <person name="Ruckert C."/>
        </authorList>
    </citation>
    <scope>NUCLEOTIDE SEQUENCE</scope>
    <source>
        <strain evidence="8">CCM 8433</strain>
    </source>
</reference>
<keyword evidence="4 8" id="KW-0378">Hydrolase</keyword>
<evidence type="ECO:0000256" key="1">
    <source>
        <dbReference type="ARBA" id="ARBA00001412"/>
    </source>
</evidence>
<dbReference type="GO" id="GO:0030246">
    <property type="term" value="F:carbohydrate binding"/>
    <property type="evidence" value="ECO:0007669"/>
    <property type="project" value="InterPro"/>
</dbReference>
<evidence type="ECO:0000256" key="6">
    <source>
        <dbReference type="ARBA" id="ARBA00032230"/>
    </source>
</evidence>
<feature type="domain" description="Beta galactosidase small chain/" evidence="7">
    <location>
        <begin position="719"/>
        <end position="988"/>
    </location>
</feature>
<dbReference type="InterPro" id="IPR008979">
    <property type="entry name" value="Galactose-bd-like_sf"/>
</dbReference>
<dbReference type="PANTHER" id="PTHR46323">
    <property type="entry name" value="BETA-GALACTOSIDASE"/>
    <property type="match status" value="1"/>
</dbReference>
<dbReference type="SUPFAM" id="SSF49785">
    <property type="entry name" value="Galactose-binding domain-like"/>
    <property type="match status" value="1"/>
</dbReference>
<sequence length="990" mass="115164">MKLKTFFEDLEINRVGTLPHRSYYIPFSEVFEAKESHSKLDSKLLVNLNGEWDFQYFENIRPYIDEQLAFPQPTKKIPVPAAWQMHGYDQPHYSNYEYVIPFDPPYVPNELPGAYYTRDVSITKEELKNEHEIVFEGVDSAFYVKVNQQFVGYSQISRSYSIFDIQPFLIEGKNQIEVIVLKWSDGTYLEDQDKFRFSGIIGDVYLLKRAVKRIDDFSIEQREVTKDEACLNLSIESATLAEVSLQIIGPDGHEVMYQKIKTNEPTSIVLAEPRLWSDERPELYTLLLITAGEVIRQKLALRSIQLKNNVLYINGKQKKLVGVNHHDSTLENGPVANQESYKKDLILMKKLNFNAVRTAHYPKTGDFYELCDELGLYVISESDFECHGVVALPGLGWNDNYNMIAKDPAYLSAGIERMKAHLLPNRNFGSIIMWSAGNESGYGIVLEEMLKYAREVDPYRMLHYEGYHYRDRSIAYSDEWIDVHSRMYLSIEELNTEYFDDKEQLTKPVMLCEYAHAMGNGPGGLEDYHALFEKHDEFIGLFVWEWADHTINIGTKEAPKYRYGGDFGDFPHSNSFCMDGLLLPNRAFHPGALEHRQVFRPVRMSHYEWNQDTQQVEIEFSSDYQFTSLQENIYFKIIYFDQFGKELPHNDSELLSDNNHIFVQVDKKVYGLLIKYISKQGFGEIGFDQIQLKPFEVKRPSYLEMAEASSVEETQASIHIKLGTKQYDVSKTSGLLTSAIIDKKKVLNQADAQWCIWRAPIDNDKLIIDEWDWANYDKASMKVTDYEIQTTDKIRIAFKGKVLSVGRQWILKVAFYWEIDRFGKVTFHVDAIKNDEMPYLPRFGLYVPLDKAYNQVEYLGKGPHESYIDMQSLSYFGRHNQSIDELETIYLKPQEYGNRLGIRQVSITSNKQQKIEITSEQDFAFSLLRYSLADLTHTKHWDELPENDQYYLHLDFAQSGVGSASCGPKLDENYRLNDTQMTFEWDFYFS</sequence>
<dbReference type="InterPro" id="IPR006103">
    <property type="entry name" value="Glyco_hydro_2_cat"/>
</dbReference>
<dbReference type="EMBL" id="BMDT01000002">
    <property type="protein sequence ID" value="GGI65133.1"/>
    <property type="molecule type" value="Genomic_DNA"/>
</dbReference>
<dbReference type="InterPro" id="IPR011013">
    <property type="entry name" value="Gal_mutarotase_sf_dom"/>
</dbReference>
<dbReference type="Gene3D" id="3.20.20.80">
    <property type="entry name" value="Glycosidases"/>
    <property type="match status" value="1"/>
</dbReference>
<proteinExistence type="inferred from homology"/>
<reference evidence="8" key="2">
    <citation type="submission" date="2020-09" db="EMBL/GenBank/DDBJ databases">
        <authorList>
            <person name="Sun Q."/>
            <person name="Sedlacek I."/>
        </authorList>
    </citation>
    <scope>NUCLEOTIDE SEQUENCE</scope>
    <source>
        <strain evidence="8">CCM 8433</strain>
    </source>
</reference>
<dbReference type="EC" id="3.2.1.23" evidence="3"/>
<dbReference type="SMART" id="SM01038">
    <property type="entry name" value="Bgal_small_N"/>
    <property type="match status" value="1"/>
</dbReference>
<comment type="similarity">
    <text evidence="2">Belongs to the glycosyl hydrolase 2 family.</text>
</comment>
<dbReference type="AlphaFoldDB" id="A0A917N415"/>
<dbReference type="InterPro" id="IPR006104">
    <property type="entry name" value="Glyco_hydro_2_N"/>
</dbReference>